<evidence type="ECO:0000256" key="4">
    <source>
        <dbReference type="ARBA" id="ARBA00022840"/>
    </source>
</evidence>
<protein>
    <submittedName>
        <fullName evidence="10">Putative ABC transporter permease/ATP-binding protein</fullName>
    </submittedName>
</protein>
<evidence type="ECO:0000313" key="10">
    <source>
        <dbReference type="EMBL" id="AIJ20613.1"/>
    </source>
</evidence>
<dbReference type="KEGG" id="amq:AMETH_0521"/>
<feature type="domain" description="ABC transmembrane type-1" evidence="9">
    <location>
        <begin position="67"/>
        <end position="352"/>
    </location>
</feature>
<dbReference type="EMBL" id="CP009110">
    <property type="protein sequence ID" value="AIJ20613.1"/>
    <property type="molecule type" value="Genomic_DNA"/>
</dbReference>
<dbReference type="GO" id="GO:0005524">
    <property type="term" value="F:ATP binding"/>
    <property type="evidence" value="ECO:0007669"/>
    <property type="project" value="UniProtKB-KW"/>
</dbReference>
<feature type="transmembrane region" description="Helical" evidence="7">
    <location>
        <begin position="206"/>
        <end position="225"/>
    </location>
</feature>
<dbReference type="InterPro" id="IPR017871">
    <property type="entry name" value="ABC_transporter-like_CS"/>
</dbReference>
<organism evidence="10 11">
    <name type="scientific">Amycolatopsis methanolica 239</name>
    <dbReference type="NCBI Taxonomy" id="1068978"/>
    <lineage>
        <taxon>Bacteria</taxon>
        <taxon>Bacillati</taxon>
        <taxon>Actinomycetota</taxon>
        <taxon>Actinomycetes</taxon>
        <taxon>Pseudonocardiales</taxon>
        <taxon>Pseudonocardiaceae</taxon>
        <taxon>Amycolatopsis</taxon>
        <taxon>Amycolatopsis methanolica group</taxon>
    </lineage>
</organism>
<evidence type="ECO:0000256" key="6">
    <source>
        <dbReference type="ARBA" id="ARBA00023136"/>
    </source>
</evidence>
<feature type="transmembrane region" description="Helical" evidence="7">
    <location>
        <begin position="70"/>
        <end position="90"/>
    </location>
</feature>
<dbReference type="eggNOG" id="COG1132">
    <property type="taxonomic scope" value="Bacteria"/>
</dbReference>
<feature type="domain" description="ABC transporter" evidence="8">
    <location>
        <begin position="383"/>
        <end position="620"/>
    </location>
</feature>
<dbReference type="InterPro" id="IPR027417">
    <property type="entry name" value="P-loop_NTPase"/>
</dbReference>
<keyword evidence="5 7" id="KW-1133">Transmembrane helix</keyword>
<dbReference type="SMART" id="SM00382">
    <property type="entry name" value="AAA"/>
    <property type="match status" value="1"/>
</dbReference>
<dbReference type="Proteomes" id="UP000062973">
    <property type="component" value="Chromosome"/>
</dbReference>
<gene>
    <name evidence="10" type="ORF">AMETH_0521</name>
</gene>
<dbReference type="AlphaFoldDB" id="A0A076MIE8"/>
<evidence type="ECO:0000259" key="8">
    <source>
        <dbReference type="PROSITE" id="PS50893"/>
    </source>
</evidence>
<evidence type="ECO:0000259" key="9">
    <source>
        <dbReference type="PROSITE" id="PS50929"/>
    </source>
</evidence>
<keyword evidence="4 10" id="KW-0067">ATP-binding</keyword>
<dbReference type="PROSITE" id="PS50893">
    <property type="entry name" value="ABC_TRANSPORTER_2"/>
    <property type="match status" value="1"/>
</dbReference>
<accession>A0A076MIE8</accession>
<keyword evidence="3" id="KW-0547">Nucleotide-binding</keyword>
<name>A0A076MIE8_AMYME</name>
<dbReference type="PATRIC" id="fig|1068978.7.peg.547"/>
<feature type="transmembrane region" description="Helical" evidence="7">
    <location>
        <begin position="177"/>
        <end position="200"/>
    </location>
</feature>
<dbReference type="PANTHER" id="PTHR43394:SF1">
    <property type="entry name" value="ATP-BINDING CASSETTE SUB-FAMILY B MEMBER 10, MITOCHONDRIAL"/>
    <property type="match status" value="1"/>
</dbReference>
<evidence type="ECO:0000256" key="1">
    <source>
        <dbReference type="ARBA" id="ARBA00004651"/>
    </source>
</evidence>
<dbReference type="InterPro" id="IPR003593">
    <property type="entry name" value="AAA+_ATPase"/>
</dbReference>
<reference evidence="10 11" key="1">
    <citation type="submission" date="2014-07" db="EMBL/GenBank/DDBJ databases">
        <title>Whole Genome Sequence of the Amycolatopsis methanolica 239.</title>
        <authorList>
            <person name="Tang B."/>
        </authorList>
    </citation>
    <scope>NUCLEOTIDE SEQUENCE [LARGE SCALE GENOMIC DNA]</scope>
    <source>
        <strain evidence="10 11">239</strain>
    </source>
</reference>
<proteinExistence type="predicted"/>
<keyword evidence="6 7" id="KW-0472">Membrane</keyword>
<dbReference type="PROSITE" id="PS00211">
    <property type="entry name" value="ABC_TRANSPORTER_1"/>
    <property type="match status" value="1"/>
</dbReference>
<feature type="transmembrane region" description="Helical" evidence="7">
    <location>
        <begin position="292"/>
        <end position="316"/>
    </location>
</feature>
<dbReference type="GO" id="GO:0016887">
    <property type="term" value="F:ATP hydrolysis activity"/>
    <property type="evidence" value="ECO:0007669"/>
    <property type="project" value="InterPro"/>
</dbReference>
<dbReference type="GO" id="GO:0015421">
    <property type="term" value="F:ABC-type oligopeptide transporter activity"/>
    <property type="evidence" value="ECO:0007669"/>
    <property type="project" value="TreeGrafter"/>
</dbReference>
<dbReference type="InterPro" id="IPR036640">
    <property type="entry name" value="ABC1_TM_sf"/>
</dbReference>
<dbReference type="HOGENOM" id="CLU_000604_84_3_11"/>
<dbReference type="PROSITE" id="PS50929">
    <property type="entry name" value="ABC_TM1F"/>
    <property type="match status" value="1"/>
</dbReference>
<dbReference type="Gene3D" id="1.20.1560.10">
    <property type="entry name" value="ABC transporter type 1, transmembrane domain"/>
    <property type="match status" value="1"/>
</dbReference>
<dbReference type="InterPro" id="IPR011527">
    <property type="entry name" value="ABC1_TM_dom"/>
</dbReference>
<dbReference type="Gene3D" id="3.40.50.300">
    <property type="entry name" value="P-loop containing nucleotide triphosphate hydrolases"/>
    <property type="match status" value="1"/>
</dbReference>
<dbReference type="Pfam" id="PF00005">
    <property type="entry name" value="ABC_tran"/>
    <property type="match status" value="1"/>
</dbReference>
<dbReference type="GO" id="GO:0005886">
    <property type="term" value="C:plasma membrane"/>
    <property type="evidence" value="ECO:0007669"/>
    <property type="project" value="UniProtKB-SubCell"/>
</dbReference>
<evidence type="ECO:0000256" key="7">
    <source>
        <dbReference type="SAM" id="Phobius"/>
    </source>
</evidence>
<evidence type="ECO:0000313" key="11">
    <source>
        <dbReference type="Proteomes" id="UP000062973"/>
    </source>
</evidence>
<dbReference type="PANTHER" id="PTHR43394">
    <property type="entry name" value="ATP-DEPENDENT PERMEASE MDL1, MITOCHONDRIAL"/>
    <property type="match status" value="1"/>
</dbReference>
<evidence type="ECO:0000256" key="5">
    <source>
        <dbReference type="ARBA" id="ARBA00022989"/>
    </source>
</evidence>
<dbReference type="InterPro" id="IPR039421">
    <property type="entry name" value="Type_1_exporter"/>
</dbReference>
<keyword evidence="2 7" id="KW-0812">Transmembrane</keyword>
<sequence length="626" mass="67609">MSSRYNHSPNVLVTLSNRYRHNSWNTLSRRYHSTVGITSIARASAATPRLIAAATREVAAADRFGTVTAAIYQIVGAVGALGVVAASKLTFDALLQPESARFGLTVSLLALAFMTALTGSVGALQTQQHRLLGERVSQRVWDRVLDTTARADLVTYESAGFATSLERVQQNALTRPFAVTTALLGLTGSLLGVVTMSAVLIGVEPLLVPILLAAGLPAVLLARWASRTEFAFAHRLTPLFRRRNYLRQLLTQRPYAAELRAFHSTKPLRERHRELNAGINVQLRQQVRRRQLIAGLTTIGVALSLTAALLAIIGLVRSGRIDLPAAGAAAIAVRLLSSQLGTLFTSIGGLLESAPFLADLERFVASAPPSPATGEKRPLRQGIVLRDISFRYPEQDRPAVDAVDIEIGAGEVVALVGENGSGKTTLAKIVAGLYDPDLGTRRWDGADAPPADIRASVTVIFQDFVRYQMTLRDNITISDGDRPGDEESVHDAARRAGVLGVTRELPHGLDTMLGRDLDEGSDLSGGQWQRVALARALYRDTSLVVLDEPAAALDPRAEHELFADVRAMLGGRAALLISHRFSSTRMADRIYVLDAGRVVECGTHDELMVGAGQYAELYRLQSAAYR</sequence>
<evidence type="ECO:0000256" key="2">
    <source>
        <dbReference type="ARBA" id="ARBA00022692"/>
    </source>
</evidence>
<dbReference type="InterPro" id="IPR003439">
    <property type="entry name" value="ABC_transporter-like_ATP-bd"/>
</dbReference>
<dbReference type="STRING" id="1068978.AMETH_0521"/>
<dbReference type="SUPFAM" id="SSF52540">
    <property type="entry name" value="P-loop containing nucleoside triphosphate hydrolases"/>
    <property type="match status" value="1"/>
</dbReference>
<evidence type="ECO:0000256" key="3">
    <source>
        <dbReference type="ARBA" id="ARBA00022741"/>
    </source>
</evidence>
<comment type="subcellular location">
    <subcellularLocation>
        <location evidence="1">Cell membrane</location>
        <topology evidence="1">Multi-pass membrane protein</topology>
    </subcellularLocation>
</comment>
<dbReference type="SUPFAM" id="SSF90123">
    <property type="entry name" value="ABC transporter transmembrane region"/>
    <property type="match status" value="1"/>
</dbReference>
<feature type="transmembrane region" description="Helical" evidence="7">
    <location>
        <begin position="102"/>
        <end position="124"/>
    </location>
</feature>
<keyword evidence="11" id="KW-1185">Reference proteome</keyword>